<sequence>MQTFFGVEVVPGKLTPFVPPPIDAQLHLSQATLSLDAKTGERVGVTAKVEEDGPDVLICSLREGTSESQSLDLIFDSYAEFKVVGNASVHLSGYYMPEEDEEDYNEDEEDEDEEDDEEDEELGHISAEDLRALAAYGRKHGLPDADDDEDEDDEDDDEDDEDEEEDEDEDAAVRRTVIIRELNHDGSEKADEDEDDDEEDDEEEDDEDEDDELDAEDDELAPGGGVQLNGDIAPAVTVTTDASGKRKSAAAEKPVSKKAKKSADIAKAVADDLIMQAMEEDDDEDEEPEKDIDDIIDVAAAIAGPTVEDVTAPGAADAPEVVEAKAAEEKPLSKKEKKRRAKEAAASGQITAEAAEPGSKSVPIKHTRPKVQKFDNGFIIEDTHMGPAQGKEAKPGNKVGVRYKGWLAKNNKVFDQTKGSKTFNFRVGVGEVIKGWDRGVVGMRPGDKRRLTVPPQMAYGPSGVSGAIPGNATLVFDVELVDVKGK</sequence>
<evidence type="ECO:0000313" key="8">
    <source>
        <dbReference type="EMBL" id="CAL5224779.1"/>
    </source>
</evidence>
<keyword evidence="4 5" id="KW-0413">Isomerase</keyword>
<feature type="region of interest" description="Disordered" evidence="6">
    <location>
        <begin position="134"/>
        <end position="264"/>
    </location>
</feature>
<evidence type="ECO:0000256" key="1">
    <source>
        <dbReference type="ARBA" id="ARBA00000971"/>
    </source>
</evidence>
<dbReference type="Pfam" id="PF00254">
    <property type="entry name" value="FKBP_C"/>
    <property type="match status" value="1"/>
</dbReference>
<dbReference type="Gene3D" id="3.10.50.40">
    <property type="match status" value="1"/>
</dbReference>
<feature type="region of interest" description="Disordered" evidence="6">
    <location>
        <begin position="309"/>
        <end position="364"/>
    </location>
</feature>
<proteinExistence type="predicted"/>
<dbReference type="InterPro" id="IPR046357">
    <property type="entry name" value="PPIase_dom_sf"/>
</dbReference>
<comment type="catalytic activity">
    <reaction evidence="1 5">
        <text>[protein]-peptidylproline (omega=180) = [protein]-peptidylproline (omega=0)</text>
        <dbReference type="Rhea" id="RHEA:16237"/>
        <dbReference type="Rhea" id="RHEA-COMP:10747"/>
        <dbReference type="Rhea" id="RHEA-COMP:10748"/>
        <dbReference type="ChEBI" id="CHEBI:83833"/>
        <dbReference type="ChEBI" id="CHEBI:83834"/>
        <dbReference type="EC" id="5.2.1.8"/>
    </reaction>
</comment>
<protein>
    <recommendedName>
        <fullName evidence="2 5">peptidylprolyl isomerase</fullName>
        <ecNumber evidence="2 5">5.2.1.8</ecNumber>
    </recommendedName>
</protein>
<feature type="compositionally biased region" description="Acidic residues" evidence="6">
    <location>
        <begin position="190"/>
        <end position="220"/>
    </location>
</feature>
<dbReference type="EMBL" id="CAXHTA020000011">
    <property type="protein sequence ID" value="CAL5224779.1"/>
    <property type="molecule type" value="Genomic_DNA"/>
</dbReference>
<feature type="compositionally biased region" description="Acidic residues" evidence="6">
    <location>
        <begin position="144"/>
        <end position="170"/>
    </location>
</feature>
<keyword evidence="9" id="KW-1185">Reference proteome</keyword>
<accession>A0ABP1G0L8</accession>
<feature type="compositionally biased region" description="Basic and acidic residues" evidence="6">
    <location>
        <begin position="322"/>
        <end position="334"/>
    </location>
</feature>
<organism evidence="8 9">
    <name type="scientific">Coccomyxa viridis</name>
    <dbReference type="NCBI Taxonomy" id="1274662"/>
    <lineage>
        <taxon>Eukaryota</taxon>
        <taxon>Viridiplantae</taxon>
        <taxon>Chlorophyta</taxon>
        <taxon>core chlorophytes</taxon>
        <taxon>Trebouxiophyceae</taxon>
        <taxon>Trebouxiophyceae incertae sedis</taxon>
        <taxon>Coccomyxaceae</taxon>
        <taxon>Coccomyxa</taxon>
    </lineage>
</organism>
<dbReference type="PROSITE" id="PS50059">
    <property type="entry name" value="FKBP_PPIASE"/>
    <property type="match status" value="1"/>
</dbReference>
<dbReference type="PANTHER" id="PTHR43811">
    <property type="entry name" value="FKBP-TYPE PEPTIDYL-PROLYL CIS-TRANS ISOMERASE FKPA"/>
    <property type="match status" value="1"/>
</dbReference>
<name>A0ABP1G0L8_9CHLO</name>
<evidence type="ECO:0000256" key="5">
    <source>
        <dbReference type="PROSITE-ProRule" id="PRU00277"/>
    </source>
</evidence>
<dbReference type="Proteomes" id="UP001497392">
    <property type="component" value="Unassembled WGS sequence"/>
</dbReference>
<dbReference type="InterPro" id="IPR001179">
    <property type="entry name" value="PPIase_FKBP_dom"/>
</dbReference>
<dbReference type="InterPro" id="IPR041232">
    <property type="entry name" value="NPL"/>
</dbReference>
<dbReference type="PANTHER" id="PTHR43811:SF19">
    <property type="entry name" value="39 KDA FK506-BINDING NUCLEAR PROTEIN"/>
    <property type="match status" value="1"/>
</dbReference>
<reference evidence="8 9" key="1">
    <citation type="submission" date="2024-06" db="EMBL/GenBank/DDBJ databases">
        <authorList>
            <person name="Kraege A."/>
            <person name="Thomma B."/>
        </authorList>
    </citation>
    <scope>NUCLEOTIDE SEQUENCE [LARGE SCALE GENOMIC DNA]</scope>
</reference>
<evidence type="ECO:0000256" key="2">
    <source>
        <dbReference type="ARBA" id="ARBA00013194"/>
    </source>
</evidence>
<dbReference type="Gene3D" id="2.60.120.340">
    <property type="entry name" value="Nucleoplasmin core domain"/>
    <property type="match status" value="1"/>
</dbReference>
<dbReference type="EC" id="5.2.1.8" evidence="2 5"/>
<feature type="compositionally biased region" description="Acidic residues" evidence="6">
    <location>
        <begin position="97"/>
        <end position="121"/>
    </location>
</feature>
<dbReference type="Pfam" id="PF17800">
    <property type="entry name" value="NPL"/>
    <property type="match status" value="1"/>
</dbReference>
<evidence type="ECO:0000256" key="6">
    <source>
        <dbReference type="SAM" id="MobiDB-lite"/>
    </source>
</evidence>
<dbReference type="SUPFAM" id="SSF54534">
    <property type="entry name" value="FKBP-like"/>
    <property type="match status" value="1"/>
</dbReference>
<evidence type="ECO:0000256" key="4">
    <source>
        <dbReference type="ARBA" id="ARBA00023235"/>
    </source>
</evidence>
<gene>
    <name evidence="8" type="primary">g7521</name>
    <name evidence="8" type="ORF">VP750_LOCUS6438</name>
</gene>
<keyword evidence="3 5" id="KW-0697">Rotamase</keyword>
<evidence type="ECO:0000313" key="9">
    <source>
        <dbReference type="Proteomes" id="UP001497392"/>
    </source>
</evidence>
<evidence type="ECO:0000256" key="3">
    <source>
        <dbReference type="ARBA" id="ARBA00023110"/>
    </source>
</evidence>
<comment type="caution">
    <text evidence="8">The sequence shown here is derived from an EMBL/GenBank/DDBJ whole genome shotgun (WGS) entry which is preliminary data.</text>
</comment>
<evidence type="ECO:0000259" key="7">
    <source>
        <dbReference type="PROSITE" id="PS50059"/>
    </source>
</evidence>
<feature type="region of interest" description="Disordered" evidence="6">
    <location>
        <begin position="93"/>
        <end position="122"/>
    </location>
</feature>
<feature type="domain" description="PPIase FKBP-type" evidence="7">
    <location>
        <begin position="396"/>
        <end position="484"/>
    </location>
</feature>